<keyword evidence="1" id="KW-1185">Reference proteome</keyword>
<dbReference type="CTD" id="9965"/>
<dbReference type="InterPro" id="IPR008996">
    <property type="entry name" value="IL1/FGF"/>
</dbReference>
<reference evidence="2" key="1">
    <citation type="submission" date="2025-08" db="UniProtKB">
        <authorList>
            <consortium name="RefSeq"/>
        </authorList>
    </citation>
    <scope>IDENTIFICATION</scope>
    <source>
        <tissue evidence="2">Kidney</tissue>
    </source>
</reference>
<accession>A0A1S3FII7</accession>
<organism evidence="1 2">
    <name type="scientific">Dipodomys ordii</name>
    <name type="common">Ord's kangaroo rat</name>
    <dbReference type="NCBI Taxonomy" id="10020"/>
    <lineage>
        <taxon>Eukaryota</taxon>
        <taxon>Metazoa</taxon>
        <taxon>Chordata</taxon>
        <taxon>Craniata</taxon>
        <taxon>Vertebrata</taxon>
        <taxon>Euteleostomi</taxon>
        <taxon>Mammalia</taxon>
        <taxon>Eutheria</taxon>
        <taxon>Euarchontoglires</taxon>
        <taxon>Glires</taxon>
        <taxon>Rodentia</taxon>
        <taxon>Castorimorpha</taxon>
        <taxon>Heteromyidae</taxon>
        <taxon>Dipodomyinae</taxon>
        <taxon>Dipodomys</taxon>
    </lineage>
</organism>
<proteinExistence type="predicted"/>
<dbReference type="FunCoup" id="A0A1S3FII7">
    <property type="interactions" value="876"/>
</dbReference>
<gene>
    <name evidence="2" type="primary">Fgf19</name>
</gene>
<dbReference type="SUPFAM" id="SSF50353">
    <property type="entry name" value="Cytokine"/>
    <property type="match status" value="1"/>
</dbReference>
<dbReference type="OrthoDB" id="9937370at2759"/>
<evidence type="ECO:0000313" key="1">
    <source>
        <dbReference type="Proteomes" id="UP000081671"/>
    </source>
</evidence>
<sequence>MESVRLVQYTYLQQRYVVVHFLEEDCAFKEEISYSGYNVYWSPTHQRPVTLSSAKQRPQVWPSYFLPLLPQAEDKDPLEPEPALPLEPDSMDPFGMASELGLIKSPSFQK</sequence>
<evidence type="ECO:0000313" key="2">
    <source>
        <dbReference type="RefSeq" id="XP_012876326.1"/>
    </source>
</evidence>
<dbReference type="AlphaFoldDB" id="A0A1S3FII7"/>
<dbReference type="KEGG" id="dord:105989064"/>
<dbReference type="Proteomes" id="UP000081671">
    <property type="component" value="Unplaced"/>
</dbReference>
<dbReference type="InParanoid" id="A0A1S3FII7"/>
<name>A0A1S3FII7_DIPOR</name>
<dbReference type="GeneID" id="105989064"/>
<protein>
    <submittedName>
        <fullName evidence="2">Fibroblast growth factor 19</fullName>
    </submittedName>
</protein>
<dbReference type="RefSeq" id="XP_012876326.1">
    <property type="nucleotide sequence ID" value="XM_013020872.1"/>
</dbReference>
<dbReference type="Gene3D" id="2.80.10.50">
    <property type="match status" value="1"/>
</dbReference>